<dbReference type="EnsemblPlants" id="AET5Gv20574900.20">
    <property type="protein sequence ID" value="AET5Gv20574900.20"/>
    <property type="gene ID" value="AET5Gv20574900"/>
</dbReference>
<sequence length="40" mass="4467">FTHIDIALICFHESSKVFMKRTCMTRGVFSVNGASSQTTD</sequence>
<dbReference type="AlphaFoldDB" id="A0A453L033"/>
<organism evidence="1 2">
    <name type="scientific">Aegilops tauschii subsp. strangulata</name>
    <name type="common">Goatgrass</name>
    <dbReference type="NCBI Taxonomy" id="200361"/>
    <lineage>
        <taxon>Eukaryota</taxon>
        <taxon>Viridiplantae</taxon>
        <taxon>Streptophyta</taxon>
        <taxon>Embryophyta</taxon>
        <taxon>Tracheophyta</taxon>
        <taxon>Spermatophyta</taxon>
        <taxon>Magnoliopsida</taxon>
        <taxon>Liliopsida</taxon>
        <taxon>Poales</taxon>
        <taxon>Poaceae</taxon>
        <taxon>BOP clade</taxon>
        <taxon>Pooideae</taxon>
        <taxon>Triticodae</taxon>
        <taxon>Triticeae</taxon>
        <taxon>Triticinae</taxon>
        <taxon>Aegilops</taxon>
    </lineage>
</organism>
<accession>A0A453L033</accession>
<reference evidence="2" key="2">
    <citation type="journal article" date="2017" name="Nat. Plants">
        <title>The Aegilops tauschii genome reveals multiple impacts of transposons.</title>
        <authorList>
            <person name="Zhao G."/>
            <person name="Zou C."/>
            <person name="Li K."/>
            <person name="Wang K."/>
            <person name="Li T."/>
            <person name="Gao L."/>
            <person name="Zhang X."/>
            <person name="Wang H."/>
            <person name="Yang Z."/>
            <person name="Liu X."/>
            <person name="Jiang W."/>
            <person name="Mao L."/>
            <person name="Kong X."/>
            <person name="Jiao Y."/>
            <person name="Jia J."/>
        </authorList>
    </citation>
    <scope>NUCLEOTIDE SEQUENCE [LARGE SCALE GENOMIC DNA]</scope>
    <source>
        <strain evidence="2">cv. AL8/78</strain>
    </source>
</reference>
<reference evidence="2" key="1">
    <citation type="journal article" date="2014" name="Science">
        <title>Ancient hybridizations among the ancestral genomes of bread wheat.</title>
        <authorList>
            <consortium name="International Wheat Genome Sequencing Consortium,"/>
            <person name="Marcussen T."/>
            <person name="Sandve S.R."/>
            <person name="Heier L."/>
            <person name="Spannagl M."/>
            <person name="Pfeifer M."/>
            <person name="Jakobsen K.S."/>
            <person name="Wulff B.B."/>
            <person name="Steuernagel B."/>
            <person name="Mayer K.F."/>
            <person name="Olsen O.A."/>
        </authorList>
    </citation>
    <scope>NUCLEOTIDE SEQUENCE [LARGE SCALE GENOMIC DNA]</scope>
    <source>
        <strain evidence="2">cv. AL8/78</strain>
    </source>
</reference>
<name>A0A453L033_AEGTS</name>
<dbReference type="Gramene" id="AET5Gv20574900.20">
    <property type="protein sequence ID" value="AET5Gv20574900.20"/>
    <property type="gene ID" value="AET5Gv20574900"/>
</dbReference>
<keyword evidence="2" id="KW-1185">Reference proteome</keyword>
<proteinExistence type="predicted"/>
<evidence type="ECO:0000313" key="2">
    <source>
        <dbReference type="Proteomes" id="UP000015105"/>
    </source>
</evidence>
<dbReference type="Proteomes" id="UP000015105">
    <property type="component" value="Chromosome 5D"/>
</dbReference>
<reference evidence="1" key="3">
    <citation type="journal article" date="2017" name="Nature">
        <title>Genome sequence of the progenitor of the wheat D genome Aegilops tauschii.</title>
        <authorList>
            <person name="Luo M.C."/>
            <person name="Gu Y.Q."/>
            <person name="Puiu D."/>
            <person name="Wang H."/>
            <person name="Twardziok S.O."/>
            <person name="Deal K.R."/>
            <person name="Huo N."/>
            <person name="Zhu T."/>
            <person name="Wang L."/>
            <person name="Wang Y."/>
            <person name="McGuire P.E."/>
            <person name="Liu S."/>
            <person name="Long H."/>
            <person name="Ramasamy R.K."/>
            <person name="Rodriguez J.C."/>
            <person name="Van S.L."/>
            <person name="Yuan L."/>
            <person name="Wang Z."/>
            <person name="Xia Z."/>
            <person name="Xiao L."/>
            <person name="Anderson O.D."/>
            <person name="Ouyang S."/>
            <person name="Liang Y."/>
            <person name="Zimin A.V."/>
            <person name="Pertea G."/>
            <person name="Qi P."/>
            <person name="Bennetzen J.L."/>
            <person name="Dai X."/>
            <person name="Dawson M.W."/>
            <person name="Muller H.G."/>
            <person name="Kugler K."/>
            <person name="Rivarola-Duarte L."/>
            <person name="Spannagl M."/>
            <person name="Mayer K.F.X."/>
            <person name="Lu F.H."/>
            <person name="Bevan M.W."/>
            <person name="Leroy P."/>
            <person name="Li P."/>
            <person name="You F.M."/>
            <person name="Sun Q."/>
            <person name="Liu Z."/>
            <person name="Lyons E."/>
            <person name="Wicker T."/>
            <person name="Salzberg S.L."/>
            <person name="Devos K.M."/>
            <person name="Dvorak J."/>
        </authorList>
    </citation>
    <scope>NUCLEOTIDE SEQUENCE [LARGE SCALE GENOMIC DNA]</scope>
    <source>
        <strain evidence="1">cv. AL8/78</strain>
    </source>
</reference>
<reference evidence="1" key="4">
    <citation type="submission" date="2019-03" db="UniProtKB">
        <authorList>
            <consortium name="EnsemblPlants"/>
        </authorList>
    </citation>
    <scope>IDENTIFICATION</scope>
</reference>
<protein>
    <submittedName>
        <fullName evidence="1">Uncharacterized protein</fullName>
    </submittedName>
</protein>
<evidence type="ECO:0000313" key="1">
    <source>
        <dbReference type="EnsemblPlants" id="AET5Gv20574900.20"/>
    </source>
</evidence>
<reference evidence="1" key="5">
    <citation type="journal article" date="2021" name="G3 (Bethesda)">
        <title>Aegilops tauschii genome assembly Aet v5.0 features greater sequence contiguity and improved annotation.</title>
        <authorList>
            <person name="Wang L."/>
            <person name="Zhu T."/>
            <person name="Rodriguez J.C."/>
            <person name="Deal K.R."/>
            <person name="Dubcovsky J."/>
            <person name="McGuire P.E."/>
            <person name="Lux T."/>
            <person name="Spannagl M."/>
            <person name="Mayer K.F.X."/>
            <person name="Baldrich P."/>
            <person name="Meyers B.C."/>
            <person name="Huo N."/>
            <person name="Gu Y.Q."/>
            <person name="Zhou H."/>
            <person name="Devos K.M."/>
            <person name="Bennetzen J.L."/>
            <person name="Unver T."/>
            <person name="Budak H."/>
            <person name="Gulick P.J."/>
            <person name="Galiba G."/>
            <person name="Kalapos B."/>
            <person name="Nelson D.R."/>
            <person name="Li P."/>
            <person name="You F.M."/>
            <person name="Luo M.C."/>
            <person name="Dvorak J."/>
        </authorList>
    </citation>
    <scope>NUCLEOTIDE SEQUENCE [LARGE SCALE GENOMIC DNA]</scope>
    <source>
        <strain evidence="1">cv. AL8/78</strain>
    </source>
</reference>